<gene>
    <name evidence="2" type="ORF">KSW38_21485</name>
</gene>
<dbReference type="InterPro" id="IPR007044">
    <property type="entry name" value="Cyclodeamin/CycHdrlase"/>
</dbReference>
<comment type="caution">
    <text evidence="2">The sequence shown here is derived from an EMBL/GenBank/DDBJ whole genome shotgun (WGS) entry which is preliminary data.</text>
</comment>
<accession>A0ABS6IAX7</accession>
<name>A0ABS6IAX7_9MICC</name>
<dbReference type="Pfam" id="PF04961">
    <property type="entry name" value="FTCD_C"/>
    <property type="match status" value="1"/>
</dbReference>
<dbReference type="Proteomes" id="UP000824166">
    <property type="component" value="Unassembled WGS sequence"/>
</dbReference>
<protein>
    <submittedName>
        <fullName evidence="2">Cyclodeaminase/cyclohydrolase family protein</fullName>
    </submittedName>
</protein>
<proteinExistence type="predicted"/>
<evidence type="ECO:0000313" key="3">
    <source>
        <dbReference type="Proteomes" id="UP000824166"/>
    </source>
</evidence>
<organism evidence="2 3">
    <name type="scientific">Paenarthrobacter aromaticivorans</name>
    <dbReference type="NCBI Taxonomy" id="2849150"/>
    <lineage>
        <taxon>Bacteria</taxon>
        <taxon>Bacillati</taxon>
        <taxon>Actinomycetota</taxon>
        <taxon>Actinomycetes</taxon>
        <taxon>Micrococcales</taxon>
        <taxon>Micrococcaceae</taxon>
        <taxon>Paenarthrobacter</taxon>
    </lineage>
</organism>
<dbReference type="EMBL" id="JAHOPC010000019">
    <property type="protein sequence ID" value="MBU8868871.1"/>
    <property type="molecule type" value="Genomic_DNA"/>
</dbReference>
<evidence type="ECO:0000313" key="2">
    <source>
        <dbReference type="EMBL" id="MBU8868871.1"/>
    </source>
</evidence>
<sequence length="216" mass="21979">MESSQEITTQGSTVEDWTKALAESSGSPGGGAGTGVMLAIAASLASMVAGYTEAPGQQLADLHARARSLRETALKLADDDATASKAFGAAFRLDPGPEREEAIHRASVGAAKASAVLGDHAIEAIEDLGWLAANGNPALIADVVVGFGALRAAIAGARTNVSFDLGSLRSAGATLDEIKEKHPELWATVGRLSDALDRIDQLVAAVDGKAAPTDAH</sequence>
<dbReference type="RefSeq" id="WP_216926985.1">
    <property type="nucleotide sequence ID" value="NZ_JAHOPC010000019.1"/>
</dbReference>
<evidence type="ECO:0000259" key="1">
    <source>
        <dbReference type="Pfam" id="PF04961"/>
    </source>
</evidence>
<reference evidence="2 3" key="1">
    <citation type="submission" date="2021-06" db="EMBL/GenBank/DDBJ databases">
        <authorList>
            <person name="Jeong J.W."/>
        </authorList>
    </citation>
    <scope>NUCLEOTIDE SEQUENCE [LARGE SCALE GENOMIC DNA]</scope>
    <source>
        <strain evidence="2 3">MMS21-TAE1-1</strain>
    </source>
</reference>
<feature type="domain" description="Cyclodeaminase/cyclohydrolase" evidence="1">
    <location>
        <begin position="13"/>
        <end position="169"/>
    </location>
</feature>
<keyword evidence="3" id="KW-1185">Reference proteome</keyword>